<keyword evidence="4" id="KW-1185">Reference proteome</keyword>
<dbReference type="PANTHER" id="PTHR21240:SF30">
    <property type="entry name" value="AMIDOHYDROLASE-RELATED DOMAIN-CONTAINING PROTEIN-RELATED"/>
    <property type="match status" value="1"/>
</dbReference>
<protein>
    <submittedName>
        <fullName evidence="3">Amidohydrolase family protein</fullName>
    </submittedName>
</protein>
<feature type="domain" description="Amidohydrolase-related" evidence="2">
    <location>
        <begin position="2"/>
        <end position="176"/>
    </location>
</feature>
<dbReference type="GO" id="GO:0016831">
    <property type="term" value="F:carboxy-lyase activity"/>
    <property type="evidence" value="ECO:0007669"/>
    <property type="project" value="InterPro"/>
</dbReference>
<dbReference type="GO" id="GO:0016787">
    <property type="term" value="F:hydrolase activity"/>
    <property type="evidence" value="ECO:0007669"/>
    <property type="project" value="UniProtKB-KW"/>
</dbReference>
<dbReference type="SUPFAM" id="SSF51556">
    <property type="entry name" value="Metallo-dependent hydrolases"/>
    <property type="match status" value="1"/>
</dbReference>
<comment type="caution">
    <text evidence="3">The sequence shown here is derived from an EMBL/GenBank/DDBJ whole genome shotgun (WGS) entry which is preliminary data.</text>
</comment>
<evidence type="ECO:0000313" key="3">
    <source>
        <dbReference type="EMBL" id="EFX92417.1"/>
    </source>
</evidence>
<proteinExistence type="predicted"/>
<dbReference type="PANTHER" id="PTHR21240">
    <property type="entry name" value="2-AMINO-3-CARBOXYLMUCONATE-6-SEMIALDEHYDE DECARBOXYLASE"/>
    <property type="match status" value="1"/>
</dbReference>
<dbReference type="InterPro" id="IPR032466">
    <property type="entry name" value="Metal_Hydrolase"/>
</dbReference>
<dbReference type="EMBL" id="AEVG01000034">
    <property type="protein sequence ID" value="EFX92417.1"/>
    <property type="molecule type" value="Genomic_DNA"/>
</dbReference>
<organism evidence="3 4">
    <name type="scientific">Actinobacillus ureae ATCC 25976</name>
    <dbReference type="NCBI Taxonomy" id="887324"/>
    <lineage>
        <taxon>Bacteria</taxon>
        <taxon>Pseudomonadati</taxon>
        <taxon>Pseudomonadota</taxon>
        <taxon>Gammaproteobacteria</taxon>
        <taxon>Pasteurellales</taxon>
        <taxon>Pasteurellaceae</taxon>
        <taxon>Actinobacillus</taxon>
    </lineage>
</organism>
<dbReference type="HOGENOM" id="CLU_039329_5_2_6"/>
<evidence type="ECO:0000259" key="2">
    <source>
        <dbReference type="Pfam" id="PF04909"/>
    </source>
</evidence>
<dbReference type="Pfam" id="PF04909">
    <property type="entry name" value="Amidohydro_2"/>
    <property type="match status" value="1"/>
</dbReference>
<dbReference type="AlphaFoldDB" id="E8KF74"/>
<dbReference type="RefSeq" id="WP_005621861.1">
    <property type="nucleotide sequence ID" value="NZ_GL831080.1"/>
</dbReference>
<gene>
    <name evidence="3" type="ORF">HMPREF0027_0491</name>
</gene>
<reference evidence="3 4" key="1">
    <citation type="submission" date="2011-01" db="EMBL/GenBank/DDBJ databases">
        <authorList>
            <person name="Muzny D."/>
            <person name="Qin X."/>
            <person name="Deng J."/>
            <person name="Jiang H."/>
            <person name="Liu Y."/>
            <person name="Qu J."/>
            <person name="Song X.-Z."/>
            <person name="Zhang L."/>
            <person name="Thornton R."/>
            <person name="Coyle M."/>
            <person name="Francisco L."/>
            <person name="Jackson L."/>
            <person name="Javaid M."/>
            <person name="Korchina V."/>
            <person name="Kovar C."/>
            <person name="Mata R."/>
            <person name="Mathew T."/>
            <person name="Ngo R."/>
            <person name="Nguyen L."/>
            <person name="Nguyen N."/>
            <person name="Okwuonu G."/>
            <person name="Ongeri F."/>
            <person name="Pham C."/>
            <person name="Simmons D."/>
            <person name="Wilczek-Boney K."/>
            <person name="Hale W."/>
            <person name="Jakkamsetti A."/>
            <person name="Pham P."/>
            <person name="Ruth R."/>
            <person name="San Lucas F."/>
            <person name="Warren J."/>
            <person name="Zhang J."/>
            <person name="Zhao Z."/>
            <person name="Zhou C."/>
            <person name="Zhu D."/>
            <person name="Lee S."/>
            <person name="Bess C."/>
            <person name="Blankenburg K."/>
            <person name="Forbes L."/>
            <person name="Fu Q."/>
            <person name="Gubbala S."/>
            <person name="Hirani K."/>
            <person name="Jayaseelan J.C."/>
            <person name="Lara F."/>
            <person name="Munidasa M."/>
            <person name="Palculict T."/>
            <person name="Patil S."/>
            <person name="Pu L.-L."/>
            <person name="Saada N."/>
            <person name="Tang L."/>
            <person name="Weissenberger G."/>
            <person name="Zhu Y."/>
            <person name="Hemphill L."/>
            <person name="Shang Y."/>
            <person name="Youmans B."/>
            <person name="Ayvaz T."/>
            <person name="Ross M."/>
            <person name="Santibanez J."/>
            <person name="Aqrawi P."/>
            <person name="Gross S."/>
            <person name="Joshi V."/>
            <person name="Fowler G."/>
            <person name="Nazareth L."/>
            <person name="Reid J."/>
            <person name="Worley K."/>
            <person name="Petrosino J."/>
            <person name="Highlander S."/>
            <person name="Gibbs R."/>
        </authorList>
    </citation>
    <scope>NUCLEOTIDE SEQUENCE [LARGE SCALE GENOMIC DNA]</scope>
    <source>
        <strain evidence="3 4">ATCC 25976</strain>
    </source>
</reference>
<dbReference type="Proteomes" id="UP000005467">
    <property type="component" value="Unassembled WGS sequence"/>
</dbReference>
<dbReference type="InterPro" id="IPR032465">
    <property type="entry name" value="ACMSD"/>
</dbReference>
<dbReference type="GO" id="GO:0019748">
    <property type="term" value="P:secondary metabolic process"/>
    <property type="evidence" value="ECO:0007669"/>
    <property type="project" value="TreeGrafter"/>
</dbReference>
<evidence type="ECO:0000313" key="4">
    <source>
        <dbReference type="Proteomes" id="UP000005467"/>
    </source>
</evidence>
<dbReference type="GO" id="GO:0005829">
    <property type="term" value="C:cytosol"/>
    <property type="evidence" value="ECO:0007669"/>
    <property type="project" value="TreeGrafter"/>
</dbReference>
<keyword evidence="3" id="KW-0378">Hydrolase</keyword>
<dbReference type="Gene3D" id="3.20.20.140">
    <property type="entry name" value="Metal-dependent hydrolases"/>
    <property type="match status" value="1"/>
</dbReference>
<accession>E8KF74</accession>
<sequence>MAKLNELEMPLFLHPGLPFEQVQQSYYVGFSREVSARFSMFAWGWRNEAGVQLIRMILAGVFDKFPKLNVIMGHWGELVPYYLQRLDDSIPQEATGLKRTIVQTFQEQVYVTPSGMMSNPHFAFNQALVGVDRILFSVDYPYLSLNGARAWLENLPISQEDKEKIAYKNAEKLFKL</sequence>
<name>E8KF74_9PAST</name>
<evidence type="ECO:0000256" key="1">
    <source>
        <dbReference type="ARBA" id="ARBA00023239"/>
    </source>
</evidence>
<keyword evidence="1" id="KW-0456">Lyase</keyword>
<dbReference type="InterPro" id="IPR006680">
    <property type="entry name" value="Amidohydro-rel"/>
</dbReference>